<proteinExistence type="predicted"/>
<keyword evidence="3 6" id="KW-0812">Transmembrane</keyword>
<evidence type="ECO:0000256" key="2">
    <source>
        <dbReference type="ARBA" id="ARBA00022475"/>
    </source>
</evidence>
<dbReference type="AlphaFoldDB" id="A0A285PIP5"/>
<feature type="transmembrane region" description="Helical" evidence="6">
    <location>
        <begin position="38"/>
        <end position="64"/>
    </location>
</feature>
<keyword evidence="5 6" id="KW-0472">Membrane</keyword>
<keyword evidence="8" id="KW-1185">Reference proteome</keyword>
<feature type="transmembrane region" description="Helical" evidence="6">
    <location>
        <begin position="70"/>
        <end position="87"/>
    </location>
</feature>
<reference evidence="7 8" key="1">
    <citation type="submission" date="2017-09" db="EMBL/GenBank/DDBJ databases">
        <authorList>
            <person name="Ehlers B."/>
            <person name="Leendertz F.H."/>
        </authorList>
    </citation>
    <scope>NUCLEOTIDE SEQUENCE [LARGE SCALE GENOMIC DNA]</scope>
    <source>
        <strain evidence="7 8">DSM 18289</strain>
    </source>
</reference>
<feature type="transmembrane region" description="Helical" evidence="6">
    <location>
        <begin position="181"/>
        <end position="200"/>
    </location>
</feature>
<protein>
    <submittedName>
        <fullName evidence="7">L-lysine exporter family protein LysE/ArgO</fullName>
    </submittedName>
</protein>
<feature type="transmembrane region" description="Helical" evidence="6">
    <location>
        <begin position="147"/>
        <end position="169"/>
    </location>
</feature>
<dbReference type="GO" id="GO:0015171">
    <property type="term" value="F:amino acid transmembrane transporter activity"/>
    <property type="evidence" value="ECO:0007669"/>
    <property type="project" value="TreeGrafter"/>
</dbReference>
<evidence type="ECO:0000256" key="3">
    <source>
        <dbReference type="ARBA" id="ARBA00022692"/>
    </source>
</evidence>
<keyword evidence="2" id="KW-1003">Cell membrane</keyword>
<feature type="transmembrane region" description="Helical" evidence="6">
    <location>
        <begin position="6"/>
        <end position="26"/>
    </location>
</feature>
<dbReference type="Pfam" id="PF01810">
    <property type="entry name" value="LysE"/>
    <property type="match status" value="1"/>
</dbReference>
<dbReference type="InterPro" id="IPR001123">
    <property type="entry name" value="LeuE-type"/>
</dbReference>
<evidence type="ECO:0000313" key="8">
    <source>
        <dbReference type="Proteomes" id="UP000219439"/>
    </source>
</evidence>
<dbReference type="PANTHER" id="PTHR30086">
    <property type="entry name" value="ARGININE EXPORTER PROTEIN ARGO"/>
    <property type="match status" value="1"/>
</dbReference>
<keyword evidence="4 6" id="KW-1133">Transmembrane helix</keyword>
<organism evidence="7 8">
    <name type="scientific">Cohaesibacter gelatinilyticus</name>
    <dbReference type="NCBI Taxonomy" id="372072"/>
    <lineage>
        <taxon>Bacteria</taxon>
        <taxon>Pseudomonadati</taxon>
        <taxon>Pseudomonadota</taxon>
        <taxon>Alphaproteobacteria</taxon>
        <taxon>Hyphomicrobiales</taxon>
        <taxon>Cohaesibacteraceae</taxon>
    </lineage>
</organism>
<gene>
    <name evidence="7" type="ORF">SAMN06265368_4270</name>
</gene>
<dbReference type="Proteomes" id="UP000219439">
    <property type="component" value="Unassembled WGS sequence"/>
</dbReference>
<evidence type="ECO:0000256" key="1">
    <source>
        <dbReference type="ARBA" id="ARBA00004651"/>
    </source>
</evidence>
<evidence type="ECO:0000256" key="6">
    <source>
        <dbReference type="SAM" id="Phobius"/>
    </source>
</evidence>
<evidence type="ECO:0000256" key="5">
    <source>
        <dbReference type="ARBA" id="ARBA00023136"/>
    </source>
</evidence>
<comment type="subcellular location">
    <subcellularLocation>
        <location evidence="1">Cell membrane</location>
        <topology evidence="1">Multi-pass membrane protein</topology>
    </subcellularLocation>
</comment>
<feature type="transmembrane region" description="Helical" evidence="6">
    <location>
        <begin position="108"/>
        <end position="127"/>
    </location>
</feature>
<dbReference type="PANTHER" id="PTHR30086:SF20">
    <property type="entry name" value="ARGININE EXPORTER PROTEIN ARGO-RELATED"/>
    <property type="match status" value="1"/>
</dbReference>
<accession>A0A285PIP5</accession>
<evidence type="ECO:0000313" key="7">
    <source>
        <dbReference type="EMBL" id="SNZ21153.1"/>
    </source>
</evidence>
<name>A0A285PIP5_9HYPH</name>
<evidence type="ECO:0000256" key="4">
    <source>
        <dbReference type="ARBA" id="ARBA00022989"/>
    </source>
</evidence>
<dbReference type="GO" id="GO:0005886">
    <property type="term" value="C:plasma membrane"/>
    <property type="evidence" value="ECO:0007669"/>
    <property type="project" value="UniProtKB-SubCell"/>
</dbReference>
<dbReference type="EMBL" id="OBEL01000007">
    <property type="protein sequence ID" value="SNZ21153.1"/>
    <property type="molecule type" value="Genomic_DNA"/>
</dbReference>
<sequence>MQAFISGFLLSFGLIMAIGSQNAFVLRQGIRGQHVLPLVLTCAISDALLITAGVVGFAQIIAMVPWLDQAMRYSGALFLLIYGAISMRSAFRGQAEGLNPVDQADSPLWPTILTCLALTWLNPHVYLDTVVLLGTVSSQYDPMAWSFGMGAASASFVFFFSLGYGAQILRPVFAKPTSWRVLDGLVALIMWSIAAGLLFGR</sequence>